<keyword evidence="3" id="KW-1185">Reference proteome</keyword>
<proteinExistence type="predicted"/>
<evidence type="ECO:0000313" key="3">
    <source>
        <dbReference type="Proteomes" id="UP001501666"/>
    </source>
</evidence>
<sequence length="125" mass="13120">MHVTVAGVRAGQGAFGPAGELKRNLIAVLLAHTHVTDQHTTYGTKVIVATKREAHYVLDVSGTRPTFPSPSTRRTPTGHAGPAGRGRYSRILPGTCGRWSPSEIPSVGNWLAISSTVRGPGAVTV</sequence>
<reference evidence="3" key="1">
    <citation type="journal article" date="2019" name="Int. J. Syst. Evol. Microbiol.">
        <title>The Global Catalogue of Microorganisms (GCM) 10K type strain sequencing project: providing services to taxonomists for standard genome sequencing and annotation.</title>
        <authorList>
            <consortium name="The Broad Institute Genomics Platform"/>
            <consortium name="The Broad Institute Genome Sequencing Center for Infectious Disease"/>
            <person name="Wu L."/>
            <person name="Ma J."/>
        </authorList>
    </citation>
    <scope>NUCLEOTIDE SEQUENCE [LARGE SCALE GENOMIC DNA]</scope>
    <source>
        <strain evidence="3">JCM 6835</strain>
    </source>
</reference>
<evidence type="ECO:0000256" key="1">
    <source>
        <dbReference type="SAM" id="MobiDB-lite"/>
    </source>
</evidence>
<feature type="region of interest" description="Disordered" evidence="1">
    <location>
        <begin position="61"/>
        <end position="87"/>
    </location>
</feature>
<feature type="compositionally biased region" description="Low complexity" evidence="1">
    <location>
        <begin position="61"/>
        <end position="78"/>
    </location>
</feature>
<protein>
    <submittedName>
        <fullName evidence="2">Uncharacterized protein</fullName>
    </submittedName>
</protein>
<organism evidence="2 3">
    <name type="scientific">Nonomuraea recticatena</name>
    <dbReference type="NCBI Taxonomy" id="46178"/>
    <lineage>
        <taxon>Bacteria</taxon>
        <taxon>Bacillati</taxon>
        <taxon>Actinomycetota</taxon>
        <taxon>Actinomycetes</taxon>
        <taxon>Streptosporangiales</taxon>
        <taxon>Streptosporangiaceae</taxon>
        <taxon>Nonomuraea</taxon>
    </lineage>
</organism>
<dbReference type="Proteomes" id="UP001501666">
    <property type="component" value="Unassembled WGS sequence"/>
</dbReference>
<gene>
    <name evidence="2" type="ORF">GCM10010412_094980</name>
</gene>
<name>A0ABP6FSB0_9ACTN</name>
<comment type="caution">
    <text evidence="2">The sequence shown here is derived from an EMBL/GenBank/DDBJ whole genome shotgun (WGS) entry which is preliminary data.</text>
</comment>
<accession>A0ABP6FSB0</accession>
<dbReference type="EMBL" id="BAAATE010000053">
    <property type="protein sequence ID" value="GAA2698881.1"/>
    <property type="molecule type" value="Genomic_DNA"/>
</dbReference>
<evidence type="ECO:0000313" key="2">
    <source>
        <dbReference type="EMBL" id="GAA2698881.1"/>
    </source>
</evidence>